<gene>
    <name evidence="1" type="ORF">KIN_43790</name>
</gene>
<evidence type="ECO:0000313" key="2">
    <source>
        <dbReference type="Proteomes" id="UP000436822"/>
    </source>
</evidence>
<proteinExistence type="predicted"/>
<organism evidence="1 2">
    <name type="scientific">Litoreibacter roseus</name>
    <dbReference type="NCBI Taxonomy" id="2601869"/>
    <lineage>
        <taxon>Bacteria</taxon>
        <taxon>Pseudomonadati</taxon>
        <taxon>Pseudomonadota</taxon>
        <taxon>Alphaproteobacteria</taxon>
        <taxon>Rhodobacterales</taxon>
        <taxon>Roseobacteraceae</taxon>
        <taxon>Litoreibacter</taxon>
    </lineage>
</organism>
<accession>A0A6N6JMH4</accession>
<comment type="caution">
    <text evidence="1">The sequence shown here is derived from an EMBL/GenBank/DDBJ whole genome shotgun (WGS) entry which is preliminary data.</text>
</comment>
<protein>
    <submittedName>
        <fullName evidence="1">Uncharacterized protein</fullName>
    </submittedName>
</protein>
<dbReference type="AlphaFoldDB" id="A0A6N6JMH4"/>
<evidence type="ECO:0000313" key="1">
    <source>
        <dbReference type="EMBL" id="GFE67305.1"/>
    </source>
</evidence>
<dbReference type="EMBL" id="BLJE01000011">
    <property type="protein sequence ID" value="GFE67305.1"/>
    <property type="molecule type" value="Genomic_DNA"/>
</dbReference>
<name>A0A6N6JMH4_9RHOB</name>
<reference evidence="1 2" key="1">
    <citation type="submission" date="2019-12" db="EMBL/GenBank/DDBJ databases">
        <title>Litoreibacter badius sp. nov., a novel bacteriochlorophyll a-containing bacterium in the genus Litoreibacter.</title>
        <authorList>
            <person name="Kanamuro M."/>
            <person name="Takabe Y."/>
            <person name="Mori K."/>
            <person name="Takaichi S."/>
            <person name="Hanada S."/>
        </authorList>
    </citation>
    <scope>NUCLEOTIDE SEQUENCE [LARGE SCALE GENOMIC DNA]</scope>
    <source>
        <strain evidence="1 2">K6</strain>
    </source>
</reference>
<dbReference type="Proteomes" id="UP000436822">
    <property type="component" value="Unassembled WGS sequence"/>
</dbReference>
<keyword evidence="2" id="KW-1185">Reference proteome</keyword>
<sequence>MRSRPPAETIELDFPYDPLDLISFPKDREALGRLQLDIARQSALYLGKIDGFPIKAWEQGCANFEQNGFSIWVKAGERLVPGTRLKGQVAVEVAPDATTRWLILSHRSKVLARIELHARRDGPDFATSNFFRGFELEGAILRVGTDPSAVQLSDYPPVWPAEQVDLREHSEVFTLALEKGWLSN</sequence>